<dbReference type="EMBL" id="BDIP01002861">
    <property type="protein sequence ID" value="GIQ86933.1"/>
    <property type="molecule type" value="Genomic_DNA"/>
</dbReference>
<reference evidence="1 2" key="1">
    <citation type="journal article" date="2018" name="PLoS ONE">
        <title>The draft genome of Kipferlia bialata reveals reductive genome evolution in fornicate parasites.</title>
        <authorList>
            <person name="Tanifuji G."/>
            <person name="Takabayashi S."/>
            <person name="Kume K."/>
            <person name="Takagi M."/>
            <person name="Nakayama T."/>
            <person name="Kamikawa R."/>
            <person name="Inagaki Y."/>
            <person name="Hashimoto T."/>
        </authorList>
    </citation>
    <scope>NUCLEOTIDE SEQUENCE [LARGE SCALE GENOMIC DNA]</scope>
    <source>
        <strain evidence="1">NY0173</strain>
    </source>
</reference>
<protein>
    <submittedName>
        <fullName evidence="1">Uncharacterized protein</fullName>
    </submittedName>
</protein>
<comment type="caution">
    <text evidence="1">The sequence shown here is derived from an EMBL/GenBank/DDBJ whole genome shotgun (WGS) entry which is preliminary data.</text>
</comment>
<dbReference type="Proteomes" id="UP000265618">
    <property type="component" value="Unassembled WGS sequence"/>
</dbReference>
<dbReference type="AlphaFoldDB" id="A0A9K3D315"/>
<proteinExistence type="predicted"/>
<organism evidence="1 2">
    <name type="scientific">Kipferlia bialata</name>
    <dbReference type="NCBI Taxonomy" id="797122"/>
    <lineage>
        <taxon>Eukaryota</taxon>
        <taxon>Metamonada</taxon>
        <taxon>Carpediemonas-like organisms</taxon>
        <taxon>Kipferlia</taxon>
    </lineage>
</organism>
<sequence length="86" mass="9078">MGKLETQCKKYSLLQSAWTVQGRSRAGRSTGYFVHGPGFLMDAGIHTDLQAKAVFITHRLCHGAGVAGAISRAGRGPTSRGTAMST</sequence>
<evidence type="ECO:0000313" key="1">
    <source>
        <dbReference type="EMBL" id="GIQ86933.1"/>
    </source>
</evidence>
<evidence type="ECO:0000313" key="2">
    <source>
        <dbReference type="Proteomes" id="UP000265618"/>
    </source>
</evidence>
<gene>
    <name evidence="1" type="ORF">KIPB_008875</name>
</gene>
<name>A0A9K3D315_9EUKA</name>
<accession>A0A9K3D315</accession>
<keyword evidence="2" id="KW-1185">Reference proteome</keyword>